<evidence type="ECO:0000256" key="1">
    <source>
        <dbReference type="SAM" id="SignalP"/>
    </source>
</evidence>
<dbReference type="AlphaFoldDB" id="A0A195ETJ9"/>
<feature type="signal peptide" evidence="1">
    <location>
        <begin position="1"/>
        <end position="27"/>
    </location>
</feature>
<evidence type="ECO:0008006" key="4">
    <source>
        <dbReference type="Google" id="ProtNLM"/>
    </source>
</evidence>
<feature type="chain" id="PRO_5008270928" description="Secreted protein" evidence="1">
    <location>
        <begin position="28"/>
        <end position="96"/>
    </location>
</feature>
<accession>A0A195ETJ9</accession>
<protein>
    <recommendedName>
        <fullName evidence="4">Secreted protein</fullName>
    </recommendedName>
</protein>
<keyword evidence="1" id="KW-0732">Signal</keyword>
<name>A0A195ETJ9_9HYME</name>
<keyword evidence="3" id="KW-1185">Reference proteome</keyword>
<evidence type="ECO:0000313" key="3">
    <source>
        <dbReference type="Proteomes" id="UP000078541"/>
    </source>
</evidence>
<evidence type="ECO:0000313" key="2">
    <source>
        <dbReference type="EMBL" id="KYN31232.1"/>
    </source>
</evidence>
<organism evidence="2 3">
    <name type="scientific">Trachymyrmex septentrionalis</name>
    <dbReference type="NCBI Taxonomy" id="34720"/>
    <lineage>
        <taxon>Eukaryota</taxon>
        <taxon>Metazoa</taxon>
        <taxon>Ecdysozoa</taxon>
        <taxon>Arthropoda</taxon>
        <taxon>Hexapoda</taxon>
        <taxon>Insecta</taxon>
        <taxon>Pterygota</taxon>
        <taxon>Neoptera</taxon>
        <taxon>Endopterygota</taxon>
        <taxon>Hymenoptera</taxon>
        <taxon>Apocrita</taxon>
        <taxon>Aculeata</taxon>
        <taxon>Formicoidea</taxon>
        <taxon>Formicidae</taxon>
        <taxon>Myrmicinae</taxon>
        <taxon>Trachymyrmex</taxon>
    </lineage>
</organism>
<dbReference type="Proteomes" id="UP000078541">
    <property type="component" value="Unassembled WGS sequence"/>
</dbReference>
<dbReference type="EMBL" id="KQ981986">
    <property type="protein sequence ID" value="KYN31232.1"/>
    <property type="molecule type" value="Genomic_DNA"/>
</dbReference>
<reference evidence="2 3" key="1">
    <citation type="submission" date="2016-03" db="EMBL/GenBank/DDBJ databases">
        <title>Trachymyrmex septentrionalis WGS genome.</title>
        <authorList>
            <person name="Nygaard S."/>
            <person name="Hu H."/>
            <person name="Boomsma J."/>
            <person name="Zhang G."/>
        </authorList>
    </citation>
    <scope>NUCLEOTIDE SEQUENCE [LARGE SCALE GENOMIC DNA]</scope>
    <source>
        <strain evidence="2">Tsep2-gDNA-1</strain>
        <tissue evidence="2">Whole body</tissue>
    </source>
</reference>
<proteinExistence type="predicted"/>
<gene>
    <name evidence="2" type="ORF">ALC56_14500</name>
</gene>
<sequence>MATLPASCICILSSSIGVVIIIWHAPAKPPASISRSIGNCCLDNRLRKSWDHGVLSKITLLSSTWLASYGCSHRLPGHLTRKLYSNRYLQLSRITE</sequence>